<feature type="repeat" description="WD" evidence="3">
    <location>
        <begin position="164"/>
        <end position="198"/>
    </location>
</feature>
<feature type="compositionally biased region" description="Basic residues" evidence="4">
    <location>
        <begin position="2101"/>
        <end position="2118"/>
    </location>
</feature>
<evidence type="ECO:0000256" key="1">
    <source>
        <dbReference type="ARBA" id="ARBA00023117"/>
    </source>
</evidence>
<dbReference type="PROSITE" id="PS50082">
    <property type="entry name" value="WD_REPEATS_2"/>
    <property type="match status" value="4"/>
</dbReference>
<feature type="region of interest" description="Disordered" evidence="4">
    <location>
        <begin position="1116"/>
        <end position="1250"/>
    </location>
</feature>
<accession>A0A8J4T1F8</accession>
<keyword evidence="7" id="KW-1185">Reference proteome</keyword>
<dbReference type="GO" id="GO:0005634">
    <property type="term" value="C:nucleus"/>
    <property type="evidence" value="ECO:0007669"/>
    <property type="project" value="TreeGrafter"/>
</dbReference>
<dbReference type="OrthoDB" id="538223at2759"/>
<dbReference type="CDD" id="cd04369">
    <property type="entry name" value="Bromodomain"/>
    <property type="match status" value="1"/>
</dbReference>
<dbReference type="GO" id="GO:0008360">
    <property type="term" value="P:regulation of cell shape"/>
    <property type="evidence" value="ECO:0007669"/>
    <property type="project" value="TreeGrafter"/>
</dbReference>
<dbReference type="Gene3D" id="1.20.920.10">
    <property type="entry name" value="Bromodomain-like"/>
    <property type="match status" value="2"/>
</dbReference>
<feature type="repeat" description="WD" evidence="3">
    <location>
        <begin position="211"/>
        <end position="252"/>
    </location>
</feature>
<dbReference type="SUPFAM" id="SSF50978">
    <property type="entry name" value="WD40 repeat-like"/>
    <property type="match status" value="1"/>
</dbReference>
<feature type="region of interest" description="Disordered" evidence="4">
    <location>
        <begin position="2135"/>
        <end position="2202"/>
    </location>
</feature>
<feature type="compositionally biased region" description="Basic residues" evidence="4">
    <location>
        <begin position="1192"/>
        <end position="1207"/>
    </location>
</feature>
<feature type="domain" description="Bromo" evidence="5">
    <location>
        <begin position="1739"/>
        <end position="1809"/>
    </location>
</feature>
<feature type="region of interest" description="Disordered" evidence="4">
    <location>
        <begin position="753"/>
        <end position="773"/>
    </location>
</feature>
<feature type="compositionally biased region" description="Polar residues" evidence="4">
    <location>
        <begin position="1884"/>
        <end position="1896"/>
    </location>
</feature>
<dbReference type="EMBL" id="LUCH01001069">
    <property type="protein sequence ID" value="KAF5403736.1"/>
    <property type="molecule type" value="Genomic_DNA"/>
</dbReference>
<organism evidence="6 7">
    <name type="scientific">Paragonimus heterotremus</name>
    <dbReference type="NCBI Taxonomy" id="100268"/>
    <lineage>
        <taxon>Eukaryota</taxon>
        <taxon>Metazoa</taxon>
        <taxon>Spiralia</taxon>
        <taxon>Lophotrochozoa</taxon>
        <taxon>Platyhelminthes</taxon>
        <taxon>Trematoda</taxon>
        <taxon>Digenea</taxon>
        <taxon>Plagiorchiida</taxon>
        <taxon>Troglotremata</taxon>
        <taxon>Troglotrematidae</taxon>
        <taxon>Paragonimus</taxon>
    </lineage>
</organism>
<comment type="caution">
    <text evidence="6">The sequence shown here is derived from an EMBL/GenBank/DDBJ whole genome shotgun (WGS) entry which is preliminary data.</text>
</comment>
<feature type="compositionally biased region" description="Basic residues" evidence="4">
    <location>
        <begin position="1903"/>
        <end position="1914"/>
    </location>
</feature>
<dbReference type="SMART" id="SM00320">
    <property type="entry name" value="WD40"/>
    <property type="match status" value="5"/>
</dbReference>
<feature type="region of interest" description="Disordered" evidence="4">
    <location>
        <begin position="2218"/>
        <end position="2257"/>
    </location>
</feature>
<dbReference type="Pfam" id="PF00400">
    <property type="entry name" value="WD40"/>
    <property type="match status" value="5"/>
</dbReference>
<feature type="compositionally biased region" description="Basic and acidic residues" evidence="4">
    <location>
        <begin position="1000"/>
        <end position="1011"/>
    </location>
</feature>
<dbReference type="Gene3D" id="2.130.10.10">
    <property type="entry name" value="YVTN repeat-like/Quinoprotein amine dehydrogenase"/>
    <property type="match status" value="2"/>
</dbReference>
<sequence>MERRTIPFQGRSSWDVLLWMDHTNFRSGTVVSFLSFNFSELLFLIVKLLEDESCSDAALVLTPRINVHGHAFVNTVENYERVHGPVEPFMLSKLLKTLFKLVKDNLLHTTRIDSLFGLSNYLQRIPSPTNGNRRLASYYSRDKHSISGCYLYNLHRHIGPSYHSLAHRNAVYCLQYDQRGEFVFTGSDDYTIKIWSLNLSTQTPCTLRHTLRGHVAAIIELAVSFDNHLLASVDSNCCLVIWCLRTGQPVVSVRGSRVNRVISGMTFLSTPVDSCTSGDAGVMPRGSTVVEDFTERRGWLAITSFGGFLHMIPYRHQIHREFASSDGAHSNRWTCCSLTLLPTVRFITGVEGANNVFWPSVVCMDVSPGSLLLATGCSDQCIRLYNLLNPHKPELSAALRAHEESVNSVAFSHFGLKLASGSSDGGSCWLWRFQAGKWRSMVLAFRKRVKCRPCLLAWSKSDRYLIASMKNGSVYVYFGESGRLASVIEGHEGAVHALSPSPLDDDLLATGGVDGRFQVWNIRLHRAFVSGDVISPDSSVSRGLQEPLLCHYRYPPCQFDPDQGIVWQQFEPDDHLPIWQNSLTNRRLQQREQSSTTVNQSAFSFGARPVTQTARDSAPHLLQSSAHHQPQGSIQRVNSVGPFKFQRITACRAAPPSEGVGFLVVTKSGLLSIFRPLETDGQSFSSDLHEAGSLPQPNLDSEVYNVNEQFFHWELDTAEWKEVPVPVDNVEAVTTVALVSVVLGSPPASQSVAGLSGARYDRSGRNSRPNPDNLAISVFRREPSNELSSMVNGIVGEQDVTRVSRNGYRPPPGVCFEIIHASSQVPFHRLPPPYLTNLRGVPFPIEQQRQVPGREHFHRPIDLRPSVTVDEELGEDIVVDDIQFCTDVPADYSPAPLQSTARSIPGKQYLWQSVWLNHNSFLIKPLSPEELRLQLEENAMRYSDEVNFFSGQGDPRITFGDEFINSSRDTEEFVVMQPQTLPGLIHHFTAVDFDQQLSETKNHSTTADRFKSTLPSETDSDAKPGLSFLHSFLTTKSATEREMTQTESSIPLGNNTACSSSNAVASVTESVSIISPTLEDIDDLDDNEDASEESEWSEHIDVDIGWWHRQRRRRHRRQAGQEINNTDSISTAIGVTRQDPRLGSTAVSSRTNPRTMGSISPGSRRSRGSMRQRRLLSKRLRERRLAEARTERGRRKQVLRRSQRFQRRSTNPADSLAVVCQKRGSKKQTMIQPDRELSSAGNPTTSASNISISVTDDDLISEQRERLKRRLLRNVDYALHPDGLSENATSNRVPLTTCPDDGYQGPDCEGQVYPNIYTQSLSSLPTRTWPGPHFDWLSTYHPVPTPYVPQLGDRVVYIPRGHQDYVKQTWPNGEIPIATVKAPNPDTSSSSGVFLCDLRRLHISDNRPSIGFPWIEWPQIPAYVCGSILDVSYGILRISREAQSSSKRRRYGVIRRWRKQSSRFRKRLSSQELITPAMVPTGMNLNNDTFIRLVRLRIQLDAHQSYEHLGSPTSSPSPTSTSVDGQLRCIEVIYHDVDGVLDFVILRHLFDAALRRYWAPGDLFICPVGTVWWRGRVVQSAQLPNQQGDTTQPIPSCSATKLCGQSSHRLPDPWLRFLVYWLETDDTGYEPLDALVESSTVDRQPPGCTSDCLDRLSPWDMHPWRPAPLTKTSNGTPDAKLDILCGQLDNGFVLIPPLQIRLLYGTTTTSDRCPTPEWLRSFDLVTENDRFLSCLDKIMQLPISEHFNQPVDLMTYPDYVFVNPYPVDLSLVAARLSTGFYRQQAAVSADLQQMLDNTVRYNKPNSTIVQNASIVHQLCIRCLQDPRLTADSVPNLYERLRRDFNPVVSSPHYGQPVTSPNELPVTAPSNRHLTRRQPVRQSYAEYSTESSSGETVSDSQHRPSSRSRSQKRPKGLSIACSSSVSKFTLQPVQFCSECDGMHPDRWVPTCLGLLKTLNGNRRSAFFREPIESRHYPDYSSVVSCPMDLSTVRKRLDNTLSGSSRMRLALRSGSKDTYRCMHECLADLHTIVSNSKLYNMDPSTAVFDDTLWLEDWITHTFLPRLLEILSRSSHSSPFHHLKSGVGDRAFTADEEVDTRSRQNSHLHRKNDSRRTRRMRQSNLACRKLALRKLRSLSTRRRSQAGKDISESSSSRLMRFTVHRTSSGRLVRPPTRDANAVSPPSDNDEFDSDHRFPGSSSTGNTTVCCKLMTESFNLESTPVSETDHHLRPSGRSSFSPSAGHSHRSKRRRRSNVASS</sequence>
<dbReference type="Pfam" id="PF00439">
    <property type="entry name" value="Bromodomain"/>
    <property type="match status" value="2"/>
</dbReference>
<dbReference type="PROSITE" id="PS50014">
    <property type="entry name" value="BROMODOMAIN_2"/>
    <property type="match status" value="2"/>
</dbReference>
<feature type="compositionally biased region" description="Basic residues" evidence="4">
    <location>
        <begin position="2242"/>
        <end position="2257"/>
    </location>
</feature>
<evidence type="ECO:0000256" key="4">
    <source>
        <dbReference type="SAM" id="MobiDB-lite"/>
    </source>
</evidence>
<reference evidence="6" key="1">
    <citation type="submission" date="2019-05" db="EMBL/GenBank/DDBJ databases">
        <title>Annotation for the trematode Paragonimus heterotremus.</title>
        <authorList>
            <person name="Choi Y.-J."/>
        </authorList>
    </citation>
    <scope>NUCLEOTIDE SEQUENCE</scope>
    <source>
        <strain evidence="6">LC</strain>
    </source>
</reference>
<feature type="region of interest" description="Disordered" evidence="4">
    <location>
        <begin position="2093"/>
        <end position="2120"/>
    </location>
</feature>
<feature type="domain" description="Bromo" evidence="5">
    <location>
        <begin position="1958"/>
        <end position="2045"/>
    </location>
</feature>
<dbReference type="PANTHER" id="PTHR16266">
    <property type="entry name" value="WD REPEAT DOMAIN 9"/>
    <property type="match status" value="1"/>
</dbReference>
<keyword evidence="3" id="KW-0853">WD repeat</keyword>
<keyword evidence="1 2" id="KW-0103">Bromodomain</keyword>
<evidence type="ECO:0000256" key="3">
    <source>
        <dbReference type="PROSITE-ProRule" id="PRU00221"/>
    </source>
</evidence>
<feature type="region of interest" description="Disordered" evidence="4">
    <location>
        <begin position="614"/>
        <end position="633"/>
    </location>
</feature>
<dbReference type="InterPro" id="IPR015943">
    <property type="entry name" value="WD40/YVTN_repeat-like_dom_sf"/>
</dbReference>
<feature type="compositionally biased region" description="Polar residues" evidence="4">
    <location>
        <begin position="622"/>
        <end position="633"/>
    </location>
</feature>
<dbReference type="SUPFAM" id="SSF47370">
    <property type="entry name" value="Bromodomain"/>
    <property type="match status" value="2"/>
</dbReference>
<dbReference type="PROSITE" id="PS50294">
    <property type="entry name" value="WD_REPEATS_REGION"/>
    <property type="match status" value="2"/>
</dbReference>
<dbReference type="InterPro" id="IPR036427">
    <property type="entry name" value="Bromodomain-like_sf"/>
</dbReference>
<dbReference type="InterPro" id="IPR001680">
    <property type="entry name" value="WD40_rpt"/>
</dbReference>
<dbReference type="GO" id="GO:0007010">
    <property type="term" value="P:cytoskeleton organization"/>
    <property type="evidence" value="ECO:0007669"/>
    <property type="project" value="TreeGrafter"/>
</dbReference>
<dbReference type="InterPro" id="IPR001487">
    <property type="entry name" value="Bromodomain"/>
</dbReference>
<dbReference type="InterPro" id="IPR052060">
    <property type="entry name" value="Bromo_WD_repeat"/>
</dbReference>
<evidence type="ECO:0000313" key="6">
    <source>
        <dbReference type="EMBL" id="KAF5403736.1"/>
    </source>
</evidence>
<evidence type="ECO:0000313" key="7">
    <source>
        <dbReference type="Proteomes" id="UP000748531"/>
    </source>
</evidence>
<name>A0A8J4T1F8_9TREM</name>
<feature type="region of interest" description="Disordered" evidence="4">
    <location>
        <begin position="1848"/>
        <end position="1916"/>
    </location>
</feature>
<feature type="compositionally biased region" description="Polar residues" evidence="4">
    <location>
        <begin position="1856"/>
        <end position="1871"/>
    </location>
</feature>
<feature type="compositionally biased region" description="Basic residues" evidence="4">
    <location>
        <begin position="1164"/>
        <end position="1182"/>
    </location>
</feature>
<feature type="region of interest" description="Disordered" evidence="4">
    <location>
        <begin position="999"/>
        <end position="1021"/>
    </location>
</feature>
<feature type="repeat" description="WD" evidence="3">
    <location>
        <begin position="488"/>
        <end position="530"/>
    </location>
</feature>
<protein>
    <recommendedName>
        <fullName evidence="5">Bromo domain-containing protein</fullName>
    </recommendedName>
</protein>
<dbReference type="Proteomes" id="UP000748531">
    <property type="component" value="Unassembled WGS sequence"/>
</dbReference>
<evidence type="ECO:0000259" key="5">
    <source>
        <dbReference type="PROSITE" id="PS50014"/>
    </source>
</evidence>
<feature type="compositionally biased region" description="Polar residues" evidence="4">
    <location>
        <begin position="1239"/>
        <end position="1250"/>
    </location>
</feature>
<proteinExistence type="predicted"/>
<feature type="compositionally biased region" description="Polar residues" evidence="4">
    <location>
        <begin position="1145"/>
        <end position="1155"/>
    </location>
</feature>
<dbReference type="PANTHER" id="PTHR16266:SF17">
    <property type="entry name" value="BRWD3"/>
    <property type="match status" value="1"/>
</dbReference>
<feature type="repeat" description="WD" evidence="3">
    <location>
        <begin position="399"/>
        <end position="425"/>
    </location>
</feature>
<dbReference type="SMART" id="SM00297">
    <property type="entry name" value="BROMO"/>
    <property type="match status" value="2"/>
</dbReference>
<dbReference type="GO" id="GO:0006357">
    <property type="term" value="P:regulation of transcription by RNA polymerase II"/>
    <property type="evidence" value="ECO:0007669"/>
    <property type="project" value="TreeGrafter"/>
</dbReference>
<evidence type="ECO:0000256" key="2">
    <source>
        <dbReference type="PROSITE-ProRule" id="PRU00035"/>
    </source>
</evidence>
<feature type="compositionally biased region" description="Polar residues" evidence="4">
    <location>
        <begin position="1121"/>
        <end position="1133"/>
    </location>
</feature>
<dbReference type="InterPro" id="IPR036322">
    <property type="entry name" value="WD40_repeat_dom_sf"/>
</dbReference>
<gene>
    <name evidence="6" type="ORF">PHET_02795</name>
</gene>